<dbReference type="CDD" id="cd17510">
    <property type="entry name" value="T3SC_YbjN-like_2"/>
    <property type="match status" value="1"/>
</dbReference>
<dbReference type="Gene3D" id="3.30.1460.10">
    <property type="match status" value="1"/>
</dbReference>
<dbReference type="AlphaFoldDB" id="A0A075G524"/>
<name>A0A075G524_9EURY</name>
<protein>
    <recommendedName>
        <fullName evidence="3">DUF2299 domain-containing protein</fullName>
    </recommendedName>
</protein>
<accession>A0A075G524</accession>
<dbReference type="EMBL" id="KF900542">
    <property type="protein sequence ID" value="AIE98713.1"/>
    <property type="molecule type" value="Genomic_DNA"/>
</dbReference>
<feature type="compositionally biased region" description="Polar residues" evidence="1">
    <location>
        <begin position="176"/>
        <end position="188"/>
    </location>
</feature>
<dbReference type="InterPro" id="IPR018747">
    <property type="entry name" value="DUF2299"/>
</dbReference>
<proteinExistence type="predicted"/>
<evidence type="ECO:0008006" key="3">
    <source>
        <dbReference type="Google" id="ProtNLM"/>
    </source>
</evidence>
<evidence type="ECO:0000313" key="2">
    <source>
        <dbReference type="EMBL" id="AIE98713.1"/>
    </source>
</evidence>
<organism evidence="2">
    <name type="scientific">uncultured marine group II/III euryarchaeote KM3_07_G11</name>
    <dbReference type="NCBI Taxonomy" id="1457840"/>
    <lineage>
        <taxon>Archaea</taxon>
        <taxon>Methanobacteriati</taxon>
        <taxon>Methanobacteriota</taxon>
        <taxon>environmental samples</taxon>
    </lineage>
</organism>
<reference evidence="2" key="1">
    <citation type="journal article" date="2014" name="Genome Biol. Evol.">
        <title>Pangenome evidence for extensive interdomain horizontal transfer affecting lineage core and shell genes in uncultured planktonic thaumarchaeota and euryarchaeota.</title>
        <authorList>
            <person name="Deschamps P."/>
            <person name="Zivanovic Y."/>
            <person name="Moreira D."/>
            <person name="Rodriguez-Valera F."/>
            <person name="Lopez-Garcia P."/>
        </authorList>
    </citation>
    <scope>NUCLEOTIDE SEQUENCE</scope>
</reference>
<dbReference type="Pfam" id="PF10061">
    <property type="entry name" value="DUF2299"/>
    <property type="match status" value="1"/>
</dbReference>
<evidence type="ECO:0000256" key="1">
    <source>
        <dbReference type="SAM" id="MobiDB-lite"/>
    </source>
</evidence>
<sequence length="205" mass="22929">MADEMEANVRNWLTSEGLEVRDRPDPRARFHLMVRYPPTPHGHVFNIVSPKMRNLVVVSTVTQVDAGQQEEMVSSATEDGDGWASWLHDTRLHLTRSGVDWVLHVRNSNEEPPGPLQAFNLSKPIWTDGLSQNELMQTLRHLWLTKLALIHEIKFSYGPGVGRPGPVDDWQKAQEGAQQPPSGDNVVSTDEGGTFGSGFDPSEWL</sequence>
<feature type="region of interest" description="Disordered" evidence="1">
    <location>
        <begin position="161"/>
        <end position="205"/>
    </location>
</feature>